<comment type="catalytic activity">
    <reaction evidence="7">
        <text>L-threonyl-[protein] + ATP = O-phospho-L-threonyl-[protein] + ADP + H(+)</text>
        <dbReference type="Rhea" id="RHEA:46608"/>
        <dbReference type="Rhea" id="RHEA-COMP:11060"/>
        <dbReference type="Rhea" id="RHEA-COMP:11605"/>
        <dbReference type="ChEBI" id="CHEBI:15378"/>
        <dbReference type="ChEBI" id="CHEBI:30013"/>
        <dbReference type="ChEBI" id="CHEBI:30616"/>
        <dbReference type="ChEBI" id="CHEBI:61977"/>
        <dbReference type="ChEBI" id="CHEBI:456216"/>
        <dbReference type="EC" id="2.7.11.1"/>
    </reaction>
</comment>
<comment type="caution">
    <text evidence="10">The sequence shown here is derived from an EMBL/GenBank/DDBJ whole genome shotgun (WGS) entry which is preliminary data.</text>
</comment>
<accession>A0A8T2X2G2</accession>
<evidence type="ECO:0000256" key="3">
    <source>
        <dbReference type="ARBA" id="ARBA00022679"/>
    </source>
</evidence>
<dbReference type="AlphaFoldDB" id="A0A8T2X2G2"/>
<keyword evidence="6" id="KW-0067">ATP-binding</keyword>
<gene>
    <name evidence="10" type="ORF">H0E87_026334</name>
</gene>
<evidence type="ECO:0000256" key="4">
    <source>
        <dbReference type="ARBA" id="ARBA00022741"/>
    </source>
</evidence>
<evidence type="ECO:0000256" key="5">
    <source>
        <dbReference type="ARBA" id="ARBA00022777"/>
    </source>
</evidence>
<evidence type="ECO:0000256" key="7">
    <source>
        <dbReference type="ARBA" id="ARBA00047899"/>
    </source>
</evidence>
<evidence type="ECO:0000256" key="1">
    <source>
        <dbReference type="ARBA" id="ARBA00012513"/>
    </source>
</evidence>
<evidence type="ECO:0000259" key="9">
    <source>
        <dbReference type="PROSITE" id="PS50011"/>
    </source>
</evidence>
<dbReference type="EC" id="2.7.11.1" evidence="1"/>
<dbReference type="PROSITE" id="PS50011">
    <property type="entry name" value="PROTEIN_KINASE_DOM"/>
    <property type="match status" value="1"/>
</dbReference>
<protein>
    <recommendedName>
        <fullName evidence="1">non-specific serine/threonine protein kinase</fullName>
        <ecNumber evidence="1">2.7.11.1</ecNumber>
    </recommendedName>
</protein>
<dbReference type="Pfam" id="PF00069">
    <property type="entry name" value="Pkinase"/>
    <property type="match status" value="1"/>
</dbReference>
<organism evidence="10 11">
    <name type="scientific">Populus deltoides</name>
    <name type="common">Eastern poplar</name>
    <name type="synonym">Eastern cottonwood</name>
    <dbReference type="NCBI Taxonomy" id="3696"/>
    <lineage>
        <taxon>Eukaryota</taxon>
        <taxon>Viridiplantae</taxon>
        <taxon>Streptophyta</taxon>
        <taxon>Embryophyta</taxon>
        <taxon>Tracheophyta</taxon>
        <taxon>Spermatophyta</taxon>
        <taxon>Magnoliopsida</taxon>
        <taxon>eudicotyledons</taxon>
        <taxon>Gunneridae</taxon>
        <taxon>Pentapetalae</taxon>
        <taxon>rosids</taxon>
        <taxon>fabids</taxon>
        <taxon>Malpighiales</taxon>
        <taxon>Salicaceae</taxon>
        <taxon>Saliceae</taxon>
        <taxon>Populus</taxon>
    </lineage>
</organism>
<dbReference type="PANTHER" id="PTHR48005">
    <property type="entry name" value="LEUCINE RICH REPEAT KINASE 2"/>
    <property type="match status" value="1"/>
</dbReference>
<comment type="catalytic activity">
    <reaction evidence="8">
        <text>L-seryl-[protein] + ATP = O-phospho-L-seryl-[protein] + ADP + H(+)</text>
        <dbReference type="Rhea" id="RHEA:17989"/>
        <dbReference type="Rhea" id="RHEA-COMP:9863"/>
        <dbReference type="Rhea" id="RHEA-COMP:11604"/>
        <dbReference type="ChEBI" id="CHEBI:15378"/>
        <dbReference type="ChEBI" id="CHEBI:29999"/>
        <dbReference type="ChEBI" id="CHEBI:30616"/>
        <dbReference type="ChEBI" id="CHEBI:83421"/>
        <dbReference type="ChEBI" id="CHEBI:456216"/>
        <dbReference type="EC" id="2.7.11.1"/>
    </reaction>
</comment>
<dbReference type="EMBL" id="JACEGQ020000015">
    <property type="protein sequence ID" value="KAH8487719.1"/>
    <property type="molecule type" value="Genomic_DNA"/>
</dbReference>
<dbReference type="PANTHER" id="PTHR48005:SF13">
    <property type="entry name" value="SERINE_THREONINE-PROTEIN KINASE DDB_G0278509-RELATED"/>
    <property type="match status" value="1"/>
</dbReference>
<dbReference type="Gene3D" id="1.10.510.10">
    <property type="entry name" value="Transferase(Phosphotransferase) domain 1"/>
    <property type="match status" value="1"/>
</dbReference>
<proteinExistence type="predicted"/>
<evidence type="ECO:0000256" key="8">
    <source>
        <dbReference type="ARBA" id="ARBA00048679"/>
    </source>
</evidence>
<keyword evidence="4" id="KW-0547">Nucleotide-binding</keyword>
<evidence type="ECO:0000313" key="10">
    <source>
        <dbReference type="EMBL" id="KAH8487719.1"/>
    </source>
</evidence>
<evidence type="ECO:0000313" key="11">
    <source>
        <dbReference type="Proteomes" id="UP000807159"/>
    </source>
</evidence>
<reference evidence="10" key="1">
    <citation type="journal article" date="2021" name="J. Hered.">
        <title>Genome Assembly of Salicaceae Populus deltoides (Eastern Cottonwood) I-69 Based on Nanopore Sequencing and Hi-C Technologies.</title>
        <authorList>
            <person name="Bai S."/>
            <person name="Wu H."/>
            <person name="Zhang J."/>
            <person name="Pan Z."/>
            <person name="Zhao W."/>
            <person name="Li Z."/>
            <person name="Tong C."/>
        </authorList>
    </citation>
    <scope>NUCLEOTIDE SEQUENCE</scope>
    <source>
        <tissue evidence="10">Leaf</tissue>
    </source>
</reference>
<keyword evidence="5" id="KW-0418">Kinase</keyword>
<sequence>MPPALNMISLYFVNISFNQFTGKLPTSWMRIAASYLESFLGNPELCLLDNDARYCKDVREGHARGLDLHVLVGVVIDLLFEDIMPAREGWSEKHVIGRSKHGTVFTGHNLQTPESIGLSRRFLVTDFMPGGTLFDVLHRHEPCMVLDWDTRYRFTSGIAQGLSYLHHDRVRQIIYRDFKSDNNFMDSELEPQVGDFRM</sequence>
<dbReference type="InterPro" id="IPR011009">
    <property type="entry name" value="Kinase-like_dom_sf"/>
</dbReference>
<keyword evidence="3" id="KW-0808">Transferase</keyword>
<name>A0A8T2X2G2_POPDE</name>
<dbReference type="Proteomes" id="UP000807159">
    <property type="component" value="Chromosome 15"/>
</dbReference>
<feature type="domain" description="Protein kinase" evidence="9">
    <location>
        <begin position="1"/>
        <end position="198"/>
    </location>
</feature>
<keyword evidence="11" id="KW-1185">Reference proteome</keyword>
<dbReference type="InterPro" id="IPR051420">
    <property type="entry name" value="Ser_Thr_Kinases_DiverseReg"/>
</dbReference>
<dbReference type="GO" id="GO:0005524">
    <property type="term" value="F:ATP binding"/>
    <property type="evidence" value="ECO:0007669"/>
    <property type="project" value="UniProtKB-KW"/>
</dbReference>
<dbReference type="SUPFAM" id="SSF56112">
    <property type="entry name" value="Protein kinase-like (PK-like)"/>
    <property type="match status" value="1"/>
</dbReference>
<keyword evidence="2" id="KW-0723">Serine/threonine-protein kinase</keyword>
<dbReference type="InterPro" id="IPR000719">
    <property type="entry name" value="Prot_kinase_dom"/>
</dbReference>
<evidence type="ECO:0000256" key="2">
    <source>
        <dbReference type="ARBA" id="ARBA00022527"/>
    </source>
</evidence>
<evidence type="ECO:0000256" key="6">
    <source>
        <dbReference type="ARBA" id="ARBA00022840"/>
    </source>
</evidence>
<dbReference type="GO" id="GO:0004674">
    <property type="term" value="F:protein serine/threonine kinase activity"/>
    <property type="evidence" value="ECO:0007669"/>
    <property type="project" value="UniProtKB-KW"/>
</dbReference>